<reference evidence="3 4" key="1">
    <citation type="submission" date="2022-01" db="EMBL/GenBank/DDBJ databases">
        <authorList>
            <person name="Xiong W."/>
            <person name="Schranz E."/>
        </authorList>
    </citation>
    <scope>NUCLEOTIDE SEQUENCE [LARGE SCALE GENOMIC DNA]</scope>
</reference>
<organism evidence="3 4">
    <name type="scientific">Lactuca virosa</name>
    <dbReference type="NCBI Taxonomy" id="75947"/>
    <lineage>
        <taxon>Eukaryota</taxon>
        <taxon>Viridiplantae</taxon>
        <taxon>Streptophyta</taxon>
        <taxon>Embryophyta</taxon>
        <taxon>Tracheophyta</taxon>
        <taxon>Spermatophyta</taxon>
        <taxon>Magnoliopsida</taxon>
        <taxon>eudicotyledons</taxon>
        <taxon>Gunneridae</taxon>
        <taxon>Pentapetalae</taxon>
        <taxon>asterids</taxon>
        <taxon>campanulids</taxon>
        <taxon>Asterales</taxon>
        <taxon>Asteraceae</taxon>
        <taxon>Cichorioideae</taxon>
        <taxon>Cichorieae</taxon>
        <taxon>Lactucinae</taxon>
        <taxon>Lactuca</taxon>
    </lineage>
</organism>
<dbReference type="Gene3D" id="3.30.70.330">
    <property type="match status" value="1"/>
</dbReference>
<gene>
    <name evidence="3" type="ORF">LVIROSA_LOCUS25985</name>
</gene>
<evidence type="ECO:0000313" key="3">
    <source>
        <dbReference type="EMBL" id="CAH1439809.1"/>
    </source>
</evidence>
<dbReference type="Proteomes" id="UP001157418">
    <property type="component" value="Unassembled WGS sequence"/>
</dbReference>
<dbReference type="InterPro" id="IPR035979">
    <property type="entry name" value="RBD_domain_sf"/>
</dbReference>
<dbReference type="GO" id="GO:0003723">
    <property type="term" value="F:RNA binding"/>
    <property type="evidence" value="ECO:0007669"/>
    <property type="project" value="UniProtKB-UniRule"/>
</dbReference>
<sequence length="281" mass="32413">MLPWEVGWTHAQRRKTPANNNVINFYVTNIPTGVTKAEFKEIFSPFGKLIDIYFGEKKGKKGKNFGFIKFVDVPNVRGLEQQLNGTRCRNNMLEINVEKHKIKVAQPNPIPVRKPLPTFYNNASYPARNTRDERSFDEVVKHKAGPITPLQAPTPPIQLIEEESRKRWMGKKVLTGETKSLLHLCHMLALLSNHYDKWVEVKYTGGLGILLRFDGPESVCEFLMNEAVWKEMFRCRSIGEPTNTRFERIAWIKIAGLPIRNWSEPNLEKITAKYGKKYCPI</sequence>
<dbReference type="PROSITE" id="PS50102">
    <property type="entry name" value="RRM"/>
    <property type="match status" value="1"/>
</dbReference>
<keyword evidence="1" id="KW-0694">RNA-binding</keyword>
<dbReference type="InterPro" id="IPR012677">
    <property type="entry name" value="Nucleotide-bd_a/b_plait_sf"/>
</dbReference>
<feature type="domain" description="RRM" evidence="2">
    <location>
        <begin position="23"/>
        <end position="100"/>
    </location>
</feature>
<dbReference type="Pfam" id="PF00076">
    <property type="entry name" value="RRM_1"/>
    <property type="match status" value="1"/>
</dbReference>
<proteinExistence type="predicted"/>
<accession>A0AAU9NQ42</accession>
<dbReference type="AlphaFoldDB" id="A0AAU9NQ42"/>
<evidence type="ECO:0000313" key="4">
    <source>
        <dbReference type="Proteomes" id="UP001157418"/>
    </source>
</evidence>
<dbReference type="InterPro" id="IPR000504">
    <property type="entry name" value="RRM_dom"/>
</dbReference>
<evidence type="ECO:0000256" key="1">
    <source>
        <dbReference type="PROSITE-ProRule" id="PRU00176"/>
    </source>
</evidence>
<evidence type="ECO:0000259" key="2">
    <source>
        <dbReference type="PROSITE" id="PS50102"/>
    </source>
</evidence>
<keyword evidence="4" id="KW-1185">Reference proteome</keyword>
<dbReference type="EMBL" id="CAKMRJ010005386">
    <property type="protein sequence ID" value="CAH1439809.1"/>
    <property type="molecule type" value="Genomic_DNA"/>
</dbReference>
<dbReference type="CDD" id="cd00590">
    <property type="entry name" value="RRM_SF"/>
    <property type="match status" value="1"/>
</dbReference>
<comment type="caution">
    <text evidence="3">The sequence shown here is derived from an EMBL/GenBank/DDBJ whole genome shotgun (WGS) entry which is preliminary data.</text>
</comment>
<name>A0AAU9NQ42_9ASTR</name>
<dbReference type="SUPFAM" id="SSF54928">
    <property type="entry name" value="RNA-binding domain, RBD"/>
    <property type="match status" value="1"/>
</dbReference>
<dbReference type="SMART" id="SM00360">
    <property type="entry name" value="RRM"/>
    <property type="match status" value="1"/>
</dbReference>
<protein>
    <recommendedName>
        <fullName evidence="2">RRM domain-containing protein</fullName>
    </recommendedName>
</protein>